<sequence length="238" mass="26292">MATHPASPDDAGMTTTPDVRTDEQIQQDVLAELRWDARVQPNEVAVAVQGGIVTLAGWVDNYVKRWAAERAAQRVRSVVAVANEVEIRPPAAGNEPTDANIAGATVQVLEWNALVPSDQVEVSVSAGRVTLRGEVEWEYERREAERAVRGLAGVRGVTNSIAVRPRRRIEPEDLERRIEQALLRSAETDAERIMVEQDGDKVILRGAVRSWPERRDAERAAWSAPGVRSVENDIRIAP</sequence>
<dbReference type="Proteomes" id="UP000502508">
    <property type="component" value="Chromosome"/>
</dbReference>
<feature type="domain" description="BON" evidence="3">
    <location>
        <begin position="97"/>
        <end position="165"/>
    </location>
</feature>
<keyword evidence="5" id="KW-1185">Reference proteome</keyword>
<keyword evidence="4" id="KW-0808">Transferase</keyword>
<evidence type="ECO:0000313" key="5">
    <source>
        <dbReference type="Proteomes" id="UP000502508"/>
    </source>
</evidence>
<evidence type="ECO:0000256" key="2">
    <source>
        <dbReference type="SAM" id="MobiDB-lite"/>
    </source>
</evidence>
<dbReference type="PANTHER" id="PTHR34606:SF4">
    <property type="entry name" value="OUTER MEMBRANE LIPOPROTEIN DOLP"/>
    <property type="match status" value="1"/>
</dbReference>
<feature type="region of interest" description="Disordered" evidence="2">
    <location>
        <begin position="1"/>
        <end position="22"/>
    </location>
</feature>
<keyword evidence="4" id="KW-0032">Aminotransferase</keyword>
<protein>
    <submittedName>
        <fullName evidence="4">Ornithine aminotransferase</fullName>
    </submittedName>
</protein>
<proteinExistence type="predicted"/>
<feature type="domain" description="BON" evidence="3">
    <location>
        <begin position="170"/>
        <end position="238"/>
    </location>
</feature>
<reference evidence="4 5" key="2">
    <citation type="submission" date="2020-03" db="EMBL/GenBank/DDBJ databases">
        <authorList>
            <person name="Ichikawa N."/>
            <person name="Kimura A."/>
            <person name="Kitahashi Y."/>
            <person name="Uohara A."/>
        </authorList>
    </citation>
    <scope>NUCLEOTIDE SEQUENCE [LARGE SCALE GENOMIC DNA]</scope>
    <source>
        <strain evidence="4 5">NBRC 107702</strain>
    </source>
</reference>
<evidence type="ECO:0000313" key="4">
    <source>
        <dbReference type="EMBL" id="BCB77631.1"/>
    </source>
</evidence>
<reference evidence="4 5" key="1">
    <citation type="submission" date="2020-03" db="EMBL/GenBank/DDBJ databases">
        <title>Whole genome shotgun sequence of Phytohabitans flavus NBRC 107702.</title>
        <authorList>
            <person name="Komaki H."/>
            <person name="Tamura T."/>
        </authorList>
    </citation>
    <scope>NUCLEOTIDE SEQUENCE [LARGE SCALE GENOMIC DNA]</scope>
    <source>
        <strain evidence="4 5">NBRC 107702</strain>
    </source>
</reference>
<dbReference type="GO" id="GO:0008483">
    <property type="term" value="F:transaminase activity"/>
    <property type="evidence" value="ECO:0007669"/>
    <property type="project" value="UniProtKB-KW"/>
</dbReference>
<dbReference type="AlphaFoldDB" id="A0A6F8XV67"/>
<dbReference type="InterPro" id="IPR051686">
    <property type="entry name" value="Lipoprotein_DolP"/>
</dbReference>
<dbReference type="InterPro" id="IPR007055">
    <property type="entry name" value="BON_dom"/>
</dbReference>
<evidence type="ECO:0000259" key="3">
    <source>
        <dbReference type="PROSITE" id="PS50914"/>
    </source>
</evidence>
<keyword evidence="1" id="KW-0732">Signal</keyword>
<gene>
    <name evidence="4" type="ORF">Pflav_040410</name>
</gene>
<organism evidence="4 5">
    <name type="scientific">Phytohabitans flavus</name>
    <dbReference type="NCBI Taxonomy" id="1076124"/>
    <lineage>
        <taxon>Bacteria</taxon>
        <taxon>Bacillati</taxon>
        <taxon>Actinomycetota</taxon>
        <taxon>Actinomycetes</taxon>
        <taxon>Micromonosporales</taxon>
        <taxon>Micromonosporaceae</taxon>
    </lineage>
</organism>
<accession>A0A6F8XV67</accession>
<dbReference type="SMART" id="SM00749">
    <property type="entry name" value="BON"/>
    <property type="match status" value="3"/>
</dbReference>
<dbReference type="KEGG" id="pfla:Pflav_040410"/>
<dbReference type="PANTHER" id="PTHR34606">
    <property type="entry name" value="BON DOMAIN-CONTAINING PROTEIN"/>
    <property type="match status" value="1"/>
</dbReference>
<dbReference type="PROSITE" id="PS50914">
    <property type="entry name" value="BON"/>
    <property type="match status" value="3"/>
</dbReference>
<dbReference type="Pfam" id="PF04972">
    <property type="entry name" value="BON"/>
    <property type="match status" value="3"/>
</dbReference>
<dbReference type="Gene3D" id="3.30.1340.30">
    <property type="match status" value="3"/>
</dbReference>
<dbReference type="InterPro" id="IPR014004">
    <property type="entry name" value="Transpt-assoc_nodulatn_dom_bac"/>
</dbReference>
<evidence type="ECO:0000256" key="1">
    <source>
        <dbReference type="ARBA" id="ARBA00022729"/>
    </source>
</evidence>
<feature type="domain" description="BON" evidence="3">
    <location>
        <begin position="21"/>
        <end position="89"/>
    </location>
</feature>
<dbReference type="EMBL" id="AP022870">
    <property type="protein sequence ID" value="BCB77631.1"/>
    <property type="molecule type" value="Genomic_DNA"/>
</dbReference>
<name>A0A6F8XV67_9ACTN</name>